<feature type="transmembrane region" description="Helical" evidence="2">
    <location>
        <begin position="49"/>
        <end position="69"/>
    </location>
</feature>
<organism evidence="3 4">
    <name type="scientific">Amycolatopsis antarctica</name>
    <dbReference type="NCBI Taxonomy" id="1854586"/>
    <lineage>
        <taxon>Bacteria</taxon>
        <taxon>Bacillati</taxon>
        <taxon>Actinomycetota</taxon>
        <taxon>Actinomycetes</taxon>
        <taxon>Pseudonocardiales</taxon>
        <taxon>Pseudonocardiaceae</taxon>
        <taxon>Amycolatopsis</taxon>
    </lineage>
</organism>
<name>A0A263CX36_9PSEU</name>
<dbReference type="InParanoid" id="A0A263CX36"/>
<gene>
    <name evidence="3" type="ORF">CFN78_28190</name>
</gene>
<evidence type="ECO:0000256" key="1">
    <source>
        <dbReference type="SAM" id="MobiDB-lite"/>
    </source>
</evidence>
<protein>
    <submittedName>
        <fullName evidence="3">Uncharacterized protein</fullName>
    </submittedName>
</protein>
<proteinExistence type="predicted"/>
<keyword evidence="2" id="KW-0812">Transmembrane</keyword>
<feature type="region of interest" description="Disordered" evidence="1">
    <location>
        <begin position="87"/>
        <end position="117"/>
    </location>
</feature>
<evidence type="ECO:0000313" key="3">
    <source>
        <dbReference type="EMBL" id="OZM69906.1"/>
    </source>
</evidence>
<dbReference type="AlphaFoldDB" id="A0A263CX36"/>
<keyword evidence="2" id="KW-1133">Transmembrane helix</keyword>
<sequence length="117" mass="12490">MATGRELEKKMRERDGITRLDRVVSAVGYRAPEAFGSIALGGAGMAFDLALLTWAAALPVGYAVVMPVVTRIRDRRDAVANTRRLRERAAGADVEADEDQGDGTAEDVETGKGVRSA</sequence>
<evidence type="ECO:0000313" key="4">
    <source>
        <dbReference type="Proteomes" id="UP000242444"/>
    </source>
</evidence>
<evidence type="ECO:0000256" key="2">
    <source>
        <dbReference type="SAM" id="Phobius"/>
    </source>
</evidence>
<dbReference type="RefSeq" id="WP_094866366.1">
    <property type="nucleotide sequence ID" value="NZ_NKYE01000032.1"/>
</dbReference>
<dbReference type="Proteomes" id="UP000242444">
    <property type="component" value="Unassembled WGS sequence"/>
</dbReference>
<accession>A0A263CX36</accession>
<keyword evidence="2" id="KW-0472">Membrane</keyword>
<comment type="caution">
    <text evidence="3">The sequence shown here is derived from an EMBL/GenBank/DDBJ whole genome shotgun (WGS) entry which is preliminary data.</text>
</comment>
<keyword evidence="4" id="KW-1185">Reference proteome</keyword>
<dbReference type="EMBL" id="NKYE01000032">
    <property type="protein sequence ID" value="OZM69906.1"/>
    <property type="molecule type" value="Genomic_DNA"/>
</dbReference>
<reference evidence="3 4" key="1">
    <citation type="submission" date="2017-07" db="EMBL/GenBank/DDBJ databases">
        <title>Amycolatopsis antarcticus sp. nov., isolated from the surface of an Antarcticus brown macroalga.</title>
        <authorList>
            <person name="Wang J."/>
            <person name="Leiva S."/>
            <person name="Huang J."/>
            <person name="Huang Y."/>
        </authorList>
    </citation>
    <scope>NUCLEOTIDE SEQUENCE [LARGE SCALE GENOMIC DNA]</scope>
    <source>
        <strain evidence="3 4">AU-G6</strain>
    </source>
</reference>
<feature type="compositionally biased region" description="Acidic residues" evidence="1">
    <location>
        <begin position="94"/>
        <end position="108"/>
    </location>
</feature>